<dbReference type="EC" id="2.7.13.3" evidence="2"/>
<evidence type="ECO:0000256" key="1">
    <source>
        <dbReference type="ARBA" id="ARBA00000085"/>
    </source>
</evidence>
<dbReference type="GeneID" id="64217517"/>
<reference evidence="7" key="1">
    <citation type="journal article" date="2023" name="J. Vet. Diagn. Invest.">
        <title>Oxytetracycline-resistant Paenibacillus larvae identified in commercial beekeeping operations in Saskatchewan using pooled honey sampling.</title>
        <authorList>
            <person name="Obshta O."/>
            <person name="Zabrodski M.W."/>
            <person name="Soomro T."/>
            <person name="Wilson G."/>
            <person name="Masood F."/>
            <person name="Thebeau J."/>
            <person name="Silva M.C.B."/>
            <person name="Biganski S."/>
            <person name="Kozii I.V."/>
            <person name="Koziy R.V."/>
            <person name="Raza M.F."/>
            <person name="Jose M.S."/>
            <person name="Simko E."/>
            <person name="Wood S.C."/>
        </authorList>
    </citation>
    <scope>NUCLEOTIDE SEQUENCE</scope>
    <source>
        <strain evidence="7">PL001</strain>
    </source>
</reference>
<reference evidence="7" key="2">
    <citation type="submission" date="2023-03" db="EMBL/GenBank/DDBJ databases">
        <authorList>
            <person name="Obshta O."/>
            <person name="Zabrodski M.W."/>
            <person name="Soomro T."/>
            <person name="Wilson G."/>
            <person name="Masood F."/>
            <person name="Thebeau J."/>
            <person name="Bezerra Da Silva M.C."/>
            <person name="Raza F."/>
            <person name="Biganski S."/>
            <person name="Jose M."/>
            <person name="Camilli M."/>
            <person name="Kozii I.V."/>
            <person name="Kozii R.V."/>
            <person name="Simko E."/>
            <person name="Wood S.C."/>
        </authorList>
    </citation>
    <scope>NUCLEOTIDE SEQUENCE</scope>
    <source>
        <strain evidence="7">PL001</strain>
    </source>
</reference>
<proteinExistence type="predicted"/>
<dbReference type="RefSeq" id="WP_023484898.1">
    <property type="nucleotide sequence ID" value="NZ_CBCRXL010000017.1"/>
</dbReference>
<dbReference type="Pfam" id="PF07730">
    <property type="entry name" value="HisKA_3"/>
    <property type="match status" value="1"/>
</dbReference>
<evidence type="ECO:0000256" key="3">
    <source>
        <dbReference type="ARBA" id="ARBA00022679"/>
    </source>
</evidence>
<dbReference type="Proteomes" id="UP001259239">
    <property type="component" value="Unassembled WGS sequence"/>
</dbReference>
<evidence type="ECO:0000313" key="8">
    <source>
        <dbReference type="Proteomes" id="UP001259239"/>
    </source>
</evidence>
<dbReference type="InterPro" id="IPR050482">
    <property type="entry name" value="Sensor_HK_TwoCompSys"/>
</dbReference>
<evidence type="ECO:0000259" key="6">
    <source>
        <dbReference type="Pfam" id="PF07730"/>
    </source>
</evidence>
<dbReference type="AlphaFoldDB" id="A0AAP5JS53"/>
<comment type="catalytic activity">
    <reaction evidence="1">
        <text>ATP + protein L-histidine = ADP + protein N-phospho-L-histidine.</text>
        <dbReference type="EC" id="2.7.13.3"/>
    </reaction>
</comment>
<comment type="caution">
    <text evidence="7">The sequence shown here is derived from an EMBL/GenBank/DDBJ whole genome shotgun (WGS) entry which is preliminary data.</text>
</comment>
<dbReference type="Gene3D" id="1.20.5.1930">
    <property type="match status" value="1"/>
</dbReference>
<organism evidence="7 8">
    <name type="scientific">Paenibacillus larvae</name>
    <dbReference type="NCBI Taxonomy" id="1464"/>
    <lineage>
        <taxon>Bacteria</taxon>
        <taxon>Bacillati</taxon>
        <taxon>Bacillota</taxon>
        <taxon>Bacilli</taxon>
        <taxon>Bacillales</taxon>
        <taxon>Paenibacillaceae</taxon>
        <taxon>Paenibacillus</taxon>
    </lineage>
</organism>
<dbReference type="PANTHER" id="PTHR24421">
    <property type="entry name" value="NITRATE/NITRITE SENSOR PROTEIN NARX-RELATED"/>
    <property type="match status" value="1"/>
</dbReference>
<gene>
    <name evidence="7" type="ORF">P7H09_06085</name>
</gene>
<dbReference type="CDD" id="cd16917">
    <property type="entry name" value="HATPase_UhpB-NarQ-NarX-like"/>
    <property type="match status" value="1"/>
</dbReference>
<protein>
    <recommendedName>
        <fullName evidence="2">histidine kinase</fullName>
        <ecNumber evidence="2">2.7.13.3</ecNumber>
    </recommendedName>
</protein>
<evidence type="ECO:0000256" key="4">
    <source>
        <dbReference type="ARBA" id="ARBA00022777"/>
    </source>
</evidence>
<dbReference type="GO" id="GO:0016020">
    <property type="term" value="C:membrane"/>
    <property type="evidence" value="ECO:0007669"/>
    <property type="project" value="InterPro"/>
</dbReference>
<dbReference type="GO" id="GO:0046983">
    <property type="term" value="F:protein dimerization activity"/>
    <property type="evidence" value="ECO:0007669"/>
    <property type="project" value="InterPro"/>
</dbReference>
<feature type="domain" description="Signal transduction histidine kinase subgroup 3 dimerisation and phosphoacceptor" evidence="6">
    <location>
        <begin position="114"/>
        <end position="166"/>
    </location>
</feature>
<dbReference type="Gene3D" id="3.30.565.10">
    <property type="entry name" value="Histidine kinase-like ATPase, C-terminal domain"/>
    <property type="match status" value="1"/>
</dbReference>
<sequence>MKRKTFEFHTAVLYDTQEKKLVLIRTKEPRGGSAMNLRKLKLLCIFLPAAVIGGFEYIRHEFMLNLLSMETGNVYITLMTLLLSYFFTAWMFEQIERSNQSLAEEKTKRAVYEERERFANELHNNLAQTLFFLNVKLKQGKIEEARAAVSEIDNHLRQAIFNLRTLPEEGTSLKDRLSKWLTDWETLSGIDVETRIGLPERVFAPAEEVLLFGIVQEAFTNIRKHSEATKACLSLQGGKDNWSLEIRDNGKGLLNIQSSHKHYGIPMMQKKANKLGACFTLTAPDGEKGTRLHLYREKECWL</sequence>
<dbReference type="SUPFAM" id="SSF55874">
    <property type="entry name" value="ATPase domain of HSP90 chaperone/DNA topoisomerase II/histidine kinase"/>
    <property type="match status" value="1"/>
</dbReference>
<dbReference type="InterPro" id="IPR036890">
    <property type="entry name" value="HATPase_C_sf"/>
</dbReference>
<name>A0AAP5JS53_9BACL</name>
<evidence type="ECO:0000256" key="5">
    <source>
        <dbReference type="ARBA" id="ARBA00023012"/>
    </source>
</evidence>
<keyword evidence="4 7" id="KW-0418">Kinase</keyword>
<accession>A0AAP5JS53</accession>
<keyword evidence="5" id="KW-0902">Two-component regulatory system</keyword>
<dbReference type="InterPro" id="IPR011712">
    <property type="entry name" value="Sig_transdc_His_kin_sub3_dim/P"/>
</dbReference>
<keyword evidence="3" id="KW-0808">Transferase</keyword>
<dbReference type="GO" id="GO:0000155">
    <property type="term" value="F:phosphorelay sensor kinase activity"/>
    <property type="evidence" value="ECO:0007669"/>
    <property type="project" value="InterPro"/>
</dbReference>
<evidence type="ECO:0000313" key="7">
    <source>
        <dbReference type="EMBL" id="MDT2250946.1"/>
    </source>
</evidence>
<dbReference type="EMBL" id="JARQGV010000004">
    <property type="protein sequence ID" value="MDT2250946.1"/>
    <property type="molecule type" value="Genomic_DNA"/>
</dbReference>
<evidence type="ECO:0000256" key="2">
    <source>
        <dbReference type="ARBA" id="ARBA00012438"/>
    </source>
</evidence>